<dbReference type="EMBL" id="CM045766">
    <property type="protein sequence ID" value="KAI8005115.1"/>
    <property type="molecule type" value="Genomic_DNA"/>
</dbReference>
<sequence length="1002" mass="111840">MSRSSRHKERHGSRSELSQDKYEGTAARIRPLSFDEIMLRRKNKKQSGDVEAMPGEAENITVKDVVEKVFDRSESVRGYRNKNDSLSVVVKHSSEDFVKVSSRKKEDNTFMSEDKLVKRKDKEIRDSKTKSKATLNKDAGDKAKGDKDDRRGHGRRKNDEWLGGDSENESDKRRARDLVAKERHADRSRGKSEKEIKRKRRDEDDERSREKNSVKKHVSGKRHDLEFSDRKERKVPSKFHNEESRLKKRRSRSRERDKDKGRRSLSLSPRSHKRTSYNMREHGELFSHSSKDRSRRQQSDDDRNKISSNGSSSHYQRHGESTSGLGGYSPRKRRSEVVVKSPPPHWSPEKKSAGWDLPPAKADINATGSVLPNVQSLNQTALTANTYELSTVAPVSSTTVRALSGVFSNAAFDSIQLTQATRPMRRLYIENLPASASEKAVMECLNNFLLPSGVNRVKGTLPCISCIIHKEKGQALVEFLTPEDASAALSLDGRSFFGSFLKIRRPKDYVEVATGAPDKSVAAVDSISDIVRDSPHKIFVGGISKAISSEMLMEIASAFGPLKAFHFEVNVDINEPCAFLEYVDQSVTIKACTGLNGMRLGGRMLTVVLATLDASSAENVGNSPFYGIPEHVKPLLEKPTQVLKLRNVLDPEALSSLSEPELEEILEDIRIECARFGIVKSVNVVKCDDCDTIPEKCEVSDDTGSGGKGPDLNCTEHTRTVISGEPIDCDSQEISRSEPVNIAKEPEVVDKAIEVDDICGDKPTADLMEDEMCEPAQLDSKEALEDSACEDNSNAISLELNDQLNLNDQMECHDGDNADDNILTRDAEMENESMVQEKLKSEEANGKQQETSAEMNCSVRMDSDNHEKNGNRERVFDLEDVFEPGCILVEYGRTETASVAAHCLNGRLFDNRVVTVGYVAYDIYRKSISIIVVGTIGRPQVRCMLLESTVVIDQTGVEDEEGVFGARVCHLAVEWHQNFIPQQCLRQSNLCSFQSPSSTCCP</sequence>
<reference evidence="1 2" key="1">
    <citation type="journal article" date="2022" name="Plant J.">
        <title>Chromosome-level genome of Camellia lanceoleosa provides a valuable resource for understanding genome evolution and self-incompatibility.</title>
        <authorList>
            <person name="Gong W."/>
            <person name="Xiao S."/>
            <person name="Wang L."/>
            <person name="Liao Z."/>
            <person name="Chang Y."/>
            <person name="Mo W."/>
            <person name="Hu G."/>
            <person name="Li W."/>
            <person name="Zhao G."/>
            <person name="Zhu H."/>
            <person name="Hu X."/>
            <person name="Ji K."/>
            <person name="Xiang X."/>
            <person name="Song Q."/>
            <person name="Yuan D."/>
            <person name="Jin S."/>
            <person name="Zhang L."/>
        </authorList>
    </citation>
    <scope>NUCLEOTIDE SEQUENCE [LARGE SCALE GENOMIC DNA]</scope>
    <source>
        <strain evidence="1">SQ_2022a</strain>
    </source>
</reference>
<proteinExistence type="predicted"/>
<keyword evidence="2" id="KW-1185">Reference proteome</keyword>
<evidence type="ECO:0000313" key="2">
    <source>
        <dbReference type="Proteomes" id="UP001060215"/>
    </source>
</evidence>
<gene>
    <name evidence="1" type="ORF">LOK49_LG08G02617</name>
</gene>
<evidence type="ECO:0000313" key="1">
    <source>
        <dbReference type="EMBL" id="KAI8005115.1"/>
    </source>
</evidence>
<protein>
    <submittedName>
        <fullName evidence="1">Splicing factor U2AF 50 kDa subunit</fullName>
    </submittedName>
</protein>
<accession>A0ACC0GXS9</accession>
<organism evidence="1 2">
    <name type="scientific">Camellia lanceoleosa</name>
    <dbReference type="NCBI Taxonomy" id="1840588"/>
    <lineage>
        <taxon>Eukaryota</taxon>
        <taxon>Viridiplantae</taxon>
        <taxon>Streptophyta</taxon>
        <taxon>Embryophyta</taxon>
        <taxon>Tracheophyta</taxon>
        <taxon>Spermatophyta</taxon>
        <taxon>Magnoliopsida</taxon>
        <taxon>eudicotyledons</taxon>
        <taxon>Gunneridae</taxon>
        <taxon>Pentapetalae</taxon>
        <taxon>asterids</taxon>
        <taxon>Ericales</taxon>
        <taxon>Theaceae</taxon>
        <taxon>Camellia</taxon>
    </lineage>
</organism>
<comment type="caution">
    <text evidence="1">The sequence shown here is derived from an EMBL/GenBank/DDBJ whole genome shotgun (WGS) entry which is preliminary data.</text>
</comment>
<name>A0ACC0GXS9_9ERIC</name>
<dbReference type="Proteomes" id="UP001060215">
    <property type="component" value="Chromosome 9"/>
</dbReference>